<reference evidence="2" key="1">
    <citation type="submission" date="2015-06" db="EMBL/GenBank/DDBJ databases">
        <title>Expansion of signal transduction pathways in fungi by whole-genome duplication.</title>
        <authorList>
            <consortium name="DOE Joint Genome Institute"/>
            <person name="Corrochano L.M."/>
            <person name="Kuo A."/>
            <person name="Marcet-Houben M."/>
            <person name="Polaino S."/>
            <person name="Salamov A."/>
            <person name="Villalobos J.M."/>
            <person name="Alvarez M.I."/>
            <person name="Avalos J."/>
            <person name="Benito E.P."/>
            <person name="Benoit I."/>
            <person name="Burger G."/>
            <person name="Camino L.P."/>
            <person name="Canovas D."/>
            <person name="Cerda-Olmedo E."/>
            <person name="Cheng J.-F."/>
            <person name="Dominguez A."/>
            <person name="Elias M."/>
            <person name="Eslava A.P."/>
            <person name="Glaser F."/>
            <person name="Grimwood J."/>
            <person name="Gutierrez G."/>
            <person name="Heitman J."/>
            <person name="Henrissat B."/>
            <person name="Iturriaga E.A."/>
            <person name="Lang B.F."/>
            <person name="Lavin J.L."/>
            <person name="Lee S."/>
            <person name="Li W."/>
            <person name="Lindquist E."/>
            <person name="Lopez-Garcia S."/>
            <person name="Luque E.M."/>
            <person name="Marcos A.T."/>
            <person name="Martin J."/>
            <person name="McCluskey K."/>
            <person name="Medina H.R."/>
            <person name="Miralles-Duran A."/>
            <person name="Miyazaki A."/>
            <person name="Munoz-Torres E."/>
            <person name="Oguiza J.A."/>
            <person name="Ohm R."/>
            <person name="Olmedo M."/>
            <person name="Orejas M."/>
            <person name="Ortiz-Castellanos L."/>
            <person name="Pisabarro A.G."/>
            <person name="Rodriguez-Romero J."/>
            <person name="Ruiz-Herrera J."/>
            <person name="Ruiz-Vazquez R."/>
            <person name="Sanz C."/>
            <person name="Schackwitz W."/>
            <person name="Schmutz J."/>
            <person name="Shahriari M."/>
            <person name="Shelest E."/>
            <person name="Silva-Franco F."/>
            <person name="Soanes D."/>
            <person name="Syed K."/>
            <person name="Tagua V.G."/>
            <person name="Talbot N.J."/>
            <person name="Thon M."/>
            <person name="De vries R.P."/>
            <person name="Wiebenga A."/>
            <person name="Yadav J.S."/>
            <person name="Braun E.L."/>
            <person name="Baker S."/>
            <person name="Garre V."/>
            <person name="Horwitz B."/>
            <person name="Torres-Martinez S."/>
            <person name="Idnurm A."/>
            <person name="Herrera-Estrella A."/>
            <person name="Gabaldon T."/>
            <person name="Grigoriev I.V."/>
        </authorList>
    </citation>
    <scope>NUCLEOTIDE SEQUENCE [LARGE SCALE GENOMIC DNA]</scope>
    <source>
        <strain evidence="2">NRRL 1555(-)</strain>
    </source>
</reference>
<proteinExistence type="predicted"/>
<dbReference type="RefSeq" id="XP_018298414.1">
    <property type="nucleotide sequence ID" value="XM_018440804.1"/>
</dbReference>
<dbReference type="VEuPathDB" id="FungiDB:PHYBLDRAFT_61424"/>
<dbReference type="Proteomes" id="UP000077315">
    <property type="component" value="Unassembled WGS sequence"/>
</dbReference>
<evidence type="ECO:0000313" key="1">
    <source>
        <dbReference type="EMBL" id="OAD80374.1"/>
    </source>
</evidence>
<protein>
    <submittedName>
        <fullName evidence="1">Uncharacterized protein</fullName>
    </submittedName>
</protein>
<dbReference type="GeneID" id="29001710"/>
<accession>A0A167QWA4</accession>
<keyword evidence="2" id="KW-1185">Reference proteome</keyword>
<dbReference type="EMBL" id="KV440971">
    <property type="protein sequence ID" value="OAD80374.1"/>
    <property type="molecule type" value="Genomic_DNA"/>
</dbReference>
<organism evidence="1 2">
    <name type="scientific">Phycomyces blakesleeanus (strain ATCC 8743b / DSM 1359 / FGSC 10004 / NBRC 33097 / NRRL 1555)</name>
    <dbReference type="NCBI Taxonomy" id="763407"/>
    <lineage>
        <taxon>Eukaryota</taxon>
        <taxon>Fungi</taxon>
        <taxon>Fungi incertae sedis</taxon>
        <taxon>Mucoromycota</taxon>
        <taxon>Mucoromycotina</taxon>
        <taxon>Mucoromycetes</taxon>
        <taxon>Mucorales</taxon>
        <taxon>Phycomycetaceae</taxon>
        <taxon>Phycomyces</taxon>
    </lineage>
</organism>
<name>A0A167QWA4_PHYB8</name>
<evidence type="ECO:0000313" key="2">
    <source>
        <dbReference type="Proteomes" id="UP000077315"/>
    </source>
</evidence>
<gene>
    <name evidence="1" type="ORF">PHYBLDRAFT_61424</name>
</gene>
<dbReference type="InParanoid" id="A0A167QWA4"/>
<sequence>MYSAFDINLLKKRKQKVEYIKVNFAFETIENSKGGEYGNRGDKRNLFENRYLVRAPYSQHGSAKNRSSRKDWIDSMNEESAFKCQESETERHRAGLGRPEGSIMQAGLTKDFLVYETEQNMMTTVREDRKMERTNDVKVRREQAHSMVVVLRRLGGMLQEVIGGKDVEQANQYCSIKSITFFYCFNFRFIGTQFALLCDPSLVSVMFKLRFCHGEWNNILVEQFCTFEDWN</sequence>
<dbReference type="AlphaFoldDB" id="A0A167QWA4"/>